<comment type="caution">
    <text evidence="7">The sequence shown here is derived from an EMBL/GenBank/DDBJ whole genome shotgun (WGS) entry which is preliminary data.</text>
</comment>
<keyword evidence="3 6" id="KW-0812">Transmembrane</keyword>
<protein>
    <recommendedName>
        <fullName evidence="6">Probable membrane transporter protein</fullName>
    </recommendedName>
</protein>
<name>A0A951QUQ2_9CYAN</name>
<evidence type="ECO:0000256" key="3">
    <source>
        <dbReference type="ARBA" id="ARBA00022692"/>
    </source>
</evidence>
<dbReference type="PANTHER" id="PTHR43701">
    <property type="entry name" value="MEMBRANE TRANSPORTER PROTEIN MJ0441-RELATED"/>
    <property type="match status" value="1"/>
</dbReference>
<feature type="transmembrane region" description="Helical" evidence="6">
    <location>
        <begin position="75"/>
        <end position="93"/>
    </location>
</feature>
<comment type="subcellular location">
    <subcellularLocation>
        <location evidence="6">Cell membrane</location>
        <topology evidence="6">Multi-pass membrane protein</topology>
    </subcellularLocation>
    <subcellularLocation>
        <location evidence="1">Membrane</location>
        <topology evidence="1">Multi-pass membrane protein</topology>
    </subcellularLocation>
</comment>
<feature type="transmembrane region" description="Helical" evidence="6">
    <location>
        <begin position="239"/>
        <end position="258"/>
    </location>
</feature>
<dbReference type="AlphaFoldDB" id="A0A951QUQ2"/>
<reference evidence="7" key="2">
    <citation type="journal article" date="2022" name="Microbiol. Resour. Announc.">
        <title>Metagenome Sequencing to Explore Phylogenomics of Terrestrial Cyanobacteria.</title>
        <authorList>
            <person name="Ward R.D."/>
            <person name="Stajich J.E."/>
            <person name="Johansen J.R."/>
            <person name="Huntemann M."/>
            <person name="Clum A."/>
            <person name="Foster B."/>
            <person name="Foster B."/>
            <person name="Roux S."/>
            <person name="Palaniappan K."/>
            <person name="Varghese N."/>
            <person name="Mukherjee S."/>
            <person name="Reddy T.B.K."/>
            <person name="Daum C."/>
            <person name="Copeland A."/>
            <person name="Chen I.A."/>
            <person name="Ivanova N.N."/>
            <person name="Kyrpides N.C."/>
            <person name="Shapiro N."/>
            <person name="Eloe-Fadrosh E.A."/>
            <person name="Pietrasiak N."/>
        </authorList>
    </citation>
    <scope>NUCLEOTIDE SEQUENCE</scope>
    <source>
        <strain evidence="7">GSE-NOS-MK-12-04C</strain>
    </source>
</reference>
<feature type="transmembrane region" description="Helical" evidence="6">
    <location>
        <begin position="7"/>
        <end position="40"/>
    </location>
</feature>
<dbReference type="Proteomes" id="UP000729701">
    <property type="component" value="Unassembled WGS sequence"/>
</dbReference>
<feature type="transmembrane region" description="Helical" evidence="6">
    <location>
        <begin position="46"/>
        <end position="66"/>
    </location>
</feature>
<keyword evidence="4 6" id="KW-1133">Transmembrane helix</keyword>
<evidence type="ECO:0000313" key="8">
    <source>
        <dbReference type="Proteomes" id="UP000729701"/>
    </source>
</evidence>
<evidence type="ECO:0000313" key="7">
    <source>
        <dbReference type="EMBL" id="MBW4671273.1"/>
    </source>
</evidence>
<evidence type="ECO:0000256" key="5">
    <source>
        <dbReference type="ARBA" id="ARBA00023136"/>
    </source>
</evidence>
<accession>A0A951QUQ2</accession>
<sequence length="260" mass="27580">MIDFNWAILAVGGLISGVISGLLGIGGGIVTIPLMVALGYTPVQAIATSSLFITITAISGSIQNWLMGYFDWKRVFYLGIPAFFTTGVGVYFANQIPPQIILCAFGIILLANIYLIELRKQLALVETETEKPAFNPVVSIIGTGSAAGILAGLFGLGGGTVMVPMQMLLLKEEIKVAIQTSLGVIVITALAACTGHALRGNILFVPGLILGCGGILGVQMSTRTLPKLPDETVRLTLRIFLGILSMYIFWQAWVINAVPL</sequence>
<dbReference type="GO" id="GO:0005886">
    <property type="term" value="C:plasma membrane"/>
    <property type="evidence" value="ECO:0007669"/>
    <property type="project" value="UniProtKB-SubCell"/>
</dbReference>
<feature type="transmembrane region" description="Helical" evidence="6">
    <location>
        <begin position="99"/>
        <end position="116"/>
    </location>
</feature>
<dbReference type="InterPro" id="IPR051598">
    <property type="entry name" value="TSUP/Inactive_protease-like"/>
</dbReference>
<evidence type="ECO:0000256" key="1">
    <source>
        <dbReference type="ARBA" id="ARBA00004141"/>
    </source>
</evidence>
<dbReference type="InterPro" id="IPR002781">
    <property type="entry name" value="TM_pro_TauE-like"/>
</dbReference>
<keyword evidence="6" id="KW-1003">Cell membrane</keyword>
<dbReference type="PANTHER" id="PTHR43701:SF2">
    <property type="entry name" value="MEMBRANE TRANSPORTER PROTEIN YJNA-RELATED"/>
    <property type="match status" value="1"/>
</dbReference>
<reference evidence="7" key="1">
    <citation type="submission" date="2021-05" db="EMBL/GenBank/DDBJ databases">
        <authorList>
            <person name="Pietrasiak N."/>
            <person name="Ward R."/>
            <person name="Stajich J.E."/>
            <person name="Kurbessoian T."/>
        </authorList>
    </citation>
    <scope>NUCLEOTIDE SEQUENCE</scope>
    <source>
        <strain evidence="7">GSE-NOS-MK-12-04C</strain>
    </source>
</reference>
<dbReference type="EMBL" id="JAHHGZ010000042">
    <property type="protein sequence ID" value="MBW4671273.1"/>
    <property type="molecule type" value="Genomic_DNA"/>
</dbReference>
<feature type="transmembrane region" description="Helical" evidence="6">
    <location>
        <begin position="176"/>
        <end position="195"/>
    </location>
</feature>
<gene>
    <name evidence="7" type="ORF">KME60_28600</name>
</gene>
<proteinExistence type="inferred from homology"/>
<feature type="transmembrane region" description="Helical" evidence="6">
    <location>
        <begin position="137"/>
        <end position="156"/>
    </location>
</feature>
<keyword evidence="5 6" id="KW-0472">Membrane</keyword>
<evidence type="ECO:0000256" key="6">
    <source>
        <dbReference type="RuleBase" id="RU363041"/>
    </source>
</evidence>
<comment type="similarity">
    <text evidence="2 6">Belongs to the 4-toluene sulfonate uptake permease (TSUP) (TC 2.A.102) family.</text>
</comment>
<feature type="transmembrane region" description="Helical" evidence="6">
    <location>
        <begin position="202"/>
        <end position="219"/>
    </location>
</feature>
<organism evidence="7 8">
    <name type="scientific">Cyanomargarita calcarea GSE-NOS-MK-12-04C</name>
    <dbReference type="NCBI Taxonomy" id="2839659"/>
    <lineage>
        <taxon>Bacteria</taxon>
        <taxon>Bacillati</taxon>
        <taxon>Cyanobacteriota</taxon>
        <taxon>Cyanophyceae</taxon>
        <taxon>Nostocales</taxon>
        <taxon>Cyanomargaritaceae</taxon>
        <taxon>Cyanomargarita</taxon>
    </lineage>
</organism>
<evidence type="ECO:0000256" key="2">
    <source>
        <dbReference type="ARBA" id="ARBA00009142"/>
    </source>
</evidence>
<evidence type="ECO:0000256" key="4">
    <source>
        <dbReference type="ARBA" id="ARBA00022989"/>
    </source>
</evidence>
<dbReference type="Pfam" id="PF01925">
    <property type="entry name" value="TauE"/>
    <property type="match status" value="1"/>
</dbReference>